<name>A0A815DYP5_ADIRI</name>
<dbReference type="PANTHER" id="PTHR14303:SF0">
    <property type="entry name" value="DNA POLYMERASE DELTA SUBUNIT 4"/>
    <property type="match status" value="1"/>
</dbReference>
<sequence>MSKSTKRQRKLEDMFADSSTKRIKENDGNTPNSDKHTVVHTTRTASTVKKIPEDDLEILRQFDLDMSFGPCTGISRLDRYERAVRHELDPPVRVLELINLYPNDRQITHSIWRDYTL</sequence>
<evidence type="ECO:0000313" key="3">
    <source>
        <dbReference type="EMBL" id="CAF1304941.1"/>
    </source>
</evidence>
<dbReference type="GO" id="GO:0000731">
    <property type="term" value="P:DNA synthesis involved in DNA repair"/>
    <property type="evidence" value="ECO:0007669"/>
    <property type="project" value="InterPro"/>
</dbReference>
<dbReference type="InterPro" id="IPR007218">
    <property type="entry name" value="DNA_pol_delta_4"/>
</dbReference>
<keyword evidence="4" id="KW-1185">Reference proteome</keyword>
<dbReference type="PANTHER" id="PTHR14303">
    <property type="entry name" value="DNA POLYMERASE DELTA SUBUNIT 4"/>
    <property type="match status" value="1"/>
</dbReference>
<dbReference type="OrthoDB" id="337486at2759"/>
<reference evidence="3" key="1">
    <citation type="submission" date="2021-02" db="EMBL/GenBank/DDBJ databases">
        <authorList>
            <person name="Nowell W R."/>
        </authorList>
    </citation>
    <scope>NUCLEOTIDE SEQUENCE</scope>
</reference>
<dbReference type="GO" id="GO:0003887">
    <property type="term" value="F:DNA-directed DNA polymerase activity"/>
    <property type="evidence" value="ECO:0007669"/>
    <property type="project" value="TreeGrafter"/>
</dbReference>
<dbReference type="Proteomes" id="UP000663852">
    <property type="component" value="Unassembled WGS sequence"/>
</dbReference>
<evidence type="ECO:0008006" key="5">
    <source>
        <dbReference type="Google" id="ProtNLM"/>
    </source>
</evidence>
<dbReference type="AlphaFoldDB" id="A0A815DYP5"/>
<dbReference type="Pfam" id="PF04081">
    <property type="entry name" value="DNA_pol_delta_4"/>
    <property type="match status" value="1"/>
</dbReference>
<protein>
    <recommendedName>
        <fullName evidence="5">DNA polymerase delta subunit 4-like protein</fullName>
    </recommendedName>
</protein>
<dbReference type="EMBL" id="CAJNOR010002515">
    <property type="protein sequence ID" value="CAF1304941.1"/>
    <property type="molecule type" value="Genomic_DNA"/>
</dbReference>
<dbReference type="GO" id="GO:0006261">
    <property type="term" value="P:DNA-templated DNA replication"/>
    <property type="evidence" value="ECO:0007669"/>
    <property type="project" value="TreeGrafter"/>
</dbReference>
<accession>A0A815DYP5</accession>
<evidence type="ECO:0000313" key="4">
    <source>
        <dbReference type="Proteomes" id="UP000663828"/>
    </source>
</evidence>
<comment type="caution">
    <text evidence="3">The sequence shown here is derived from an EMBL/GenBank/DDBJ whole genome shotgun (WGS) entry which is preliminary data.</text>
</comment>
<feature type="region of interest" description="Disordered" evidence="1">
    <location>
        <begin position="1"/>
        <end position="41"/>
    </location>
</feature>
<gene>
    <name evidence="2" type="ORF">EDS130_LOCUS8876</name>
    <name evidence="3" type="ORF">XAT740_LOCUS29063</name>
</gene>
<dbReference type="Proteomes" id="UP000663828">
    <property type="component" value="Unassembled WGS sequence"/>
</dbReference>
<proteinExistence type="predicted"/>
<feature type="compositionally biased region" description="Basic and acidic residues" evidence="1">
    <location>
        <begin position="19"/>
        <end position="37"/>
    </location>
</feature>
<dbReference type="EMBL" id="CAJNOJ010000029">
    <property type="protein sequence ID" value="CAF0882772.1"/>
    <property type="molecule type" value="Genomic_DNA"/>
</dbReference>
<evidence type="ECO:0000313" key="2">
    <source>
        <dbReference type="EMBL" id="CAF0882772.1"/>
    </source>
</evidence>
<dbReference type="GO" id="GO:0043625">
    <property type="term" value="C:delta DNA polymerase complex"/>
    <property type="evidence" value="ECO:0007669"/>
    <property type="project" value="TreeGrafter"/>
</dbReference>
<evidence type="ECO:0000256" key="1">
    <source>
        <dbReference type="SAM" id="MobiDB-lite"/>
    </source>
</evidence>
<organism evidence="3 4">
    <name type="scientific">Adineta ricciae</name>
    <name type="common">Rotifer</name>
    <dbReference type="NCBI Taxonomy" id="249248"/>
    <lineage>
        <taxon>Eukaryota</taxon>
        <taxon>Metazoa</taxon>
        <taxon>Spiralia</taxon>
        <taxon>Gnathifera</taxon>
        <taxon>Rotifera</taxon>
        <taxon>Eurotatoria</taxon>
        <taxon>Bdelloidea</taxon>
        <taxon>Adinetida</taxon>
        <taxon>Adinetidae</taxon>
        <taxon>Adineta</taxon>
    </lineage>
</organism>